<evidence type="ECO:0000313" key="1">
    <source>
        <dbReference type="EMBL" id="TWI82486.1"/>
    </source>
</evidence>
<reference evidence="1 2" key="1">
    <citation type="journal article" date="2013" name="Stand. Genomic Sci.">
        <title>Genomic Encyclopedia of Type Strains, Phase I: The one thousand microbial genomes (KMG-I) project.</title>
        <authorList>
            <person name="Kyrpides N.C."/>
            <person name="Woyke T."/>
            <person name="Eisen J.A."/>
            <person name="Garrity G."/>
            <person name="Lilburn T.G."/>
            <person name="Beck B.J."/>
            <person name="Whitman W.B."/>
            <person name="Hugenholtz P."/>
            <person name="Klenk H.P."/>
        </authorList>
    </citation>
    <scope>NUCLEOTIDE SEQUENCE [LARGE SCALE GENOMIC DNA]</scope>
    <source>
        <strain evidence="1 2">DSM 13484</strain>
    </source>
</reference>
<gene>
    <name evidence="1" type="ORF">LX66_5059</name>
</gene>
<organism evidence="1 2">
    <name type="scientific">Chitinophaga japonensis</name>
    <name type="common">Flexibacter japonensis</name>
    <dbReference type="NCBI Taxonomy" id="104662"/>
    <lineage>
        <taxon>Bacteria</taxon>
        <taxon>Pseudomonadati</taxon>
        <taxon>Bacteroidota</taxon>
        <taxon>Chitinophagia</taxon>
        <taxon>Chitinophagales</taxon>
        <taxon>Chitinophagaceae</taxon>
        <taxon>Chitinophaga</taxon>
    </lineage>
</organism>
<dbReference type="EMBL" id="VLLG01000006">
    <property type="protein sequence ID" value="TWI82486.1"/>
    <property type="molecule type" value="Genomic_DNA"/>
</dbReference>
<comment type="caution">
    <text evidence="1">The sequence shown here is derived from an EMBL/GenBank/DDBJ whole genome shotgun (WGS) entry which is preliminary data.</text>
</comment>
<dbReference type="Proteomes" id="UP000316778">
    <property type="component" value="Unassembled WGS sequence"/>
</dbReference>
<accession>A0A562SP70</accession>
<protein>
    <submittedName>
        <fullName evidence="1">Uncharacterized protein</fullName>
    </submittedName>
</protein>
<name>A0A562SP70_CHIJA</name>
<proteinExistence type="predicted"/>
<evidence type="ECO:0000313" key="2">
    <source>
        <dbReference type="Proteomes" id="UP000316778"/>
    </source>
</evidence>
<sequence>MIGVLAQTFSKAMIVAEYQLNRDYIAKFLCVNRDKPKLHCNGRCHMMKKIKQEEKKDQDNPERKAENKFEIITAAFQPASITPFRTVSNMEYPVFQESICTDFTASFFHPPQV</sequence>
<dbReference type="AlphaFoldDB" id="A0A562SP70"/>
<keyword evidence="2" id="KW-1185">Reference proteome</keyword>